<dbReference type="AlphaFoldDB" id="A0AAV4HGZ8"/>
<gene>
    <name evidence="1" type="ORF">ElyMa_004444600</name>
</gene>
<dbReference type="EMBL" id="BMAT01008970">
    <property type="protein sequence ID" value="GFR96090.1"/>
    <property type="molecule type" value="Genomic_DNA"/>
</dbReference>
<reference evidence="1 2" key="1">
    <citation type="journal article" date="2021" name="Elife">
        <title>Chloroplast acquisition without the gene transfer in kleptoplastic sea slugs, Plakobranchus ocellatus.</title>
        <authorList>
            <person name="Maeda T."/>
            <person name="Takahashi S."/>
            <person name="Yoshida T."/>
            <person name="Shimamura S."/>
            <person name="Takaki Y."/>
            <person name="Nagai Y."/>
            <person name="Toyoda A."/>
            <person name="Suzuki Y."/>
            <person name="Arimoto A."/>
            <person name="Ishii H."/>
            <person name="Satoh N."/>
            <person name="Nishiyama T."/>
            <person name="Hasebe M."/>
            <person name="Maruyama T."/>
            <person name="Minagawa J."/>
            <person name="Obokata J."/>
            <person name="Shigenobu S."/>
        </authorList>
    </citation>
    <scope>NUCLEOTIDE SEQUENCE [LARGE SCALE GENOMIC DNA]</scope>
</reference>
<comment type="caution">
    <text evidence="1">The sequence shown here is derived from an EMBL/GenBank/DDBJ whole genome shotgun (WGS) entry which is preliminary data.</text>
</comment>
<proteinExistence type="predicted"/>
<organism evidence="1 2">
    <name type="scientific">Elysia marginata</name>
    <dbReference type="NCBI Taxonomy" id="1093978"/>
    <lineage>
        <taxon>Eukaryota</taxon>
        <taxon>Metazoa</taxon>
        <taxon>Spiralia</taxon>
        <taxon>Lophotrochozoa</taxon>
        <taxon>Mollusca</taxon>
        <taxon>Gastropoda</taxon>
        <taxon>Heterobranchia</taxon>
        <taxon>Euthyneura</taxon>
        <taxon>Panpulmonata</taxon>
        <taxon>Sacoglossa</taxon>
        <taxon>Placobranchoidea</taxon>
        <taxon>Plakobranchidae</taxon>
        <taxon>Elysia</taxon>
    </lineage>
</organism>
<evidence type="ECO:0000313" key="2">
    <source>
        <dbReference type="Proteomes" id="UP000762676"/>
    </source>
</evidence>
<protein>
    <submittedName>
        <fullName evidence="1">Uncharacterized protein</fullName>
    </submittedName>
</protein>
<name>A0AAV4HGZ8_9GAST</name>
<evidence type="ECO:0000313" key="1">
    <source>
        <dbReference type="EMBL" id="GFR96090.1"/>
    </source>
</evidence>
<accession>A0AAV4HGZ8</accession>
<sequence length="106" mass="12036">MSRAGCRLLRMSLILGNHVQVLRIKRLFPGVNILAQGVGWSLSFPLRQSIHETIYTTFLTASVHTFSTKLFARGLRHQLINISDLENSISITSRLWLLQKGIHNIL</sequence>
<dbReference type="Proteomes" id="UP000762676">
    <property type="component" value="Unassembled WGS sequence"/>
</dbReference>
<keyword evidence="2" id="KW-1185">Reference proteome</keyword>